<feature type="region of interest" description="Disordered" evidence="8">
    <location>
        <begin position="137"/>
        <end position="158"/>
    </location>
</feature>
<dbReference type="AlphaFoldDB" id="A0A9P0TKQ1"/>
<dbReference type="GO" id="GO:0003723">
    <property type="term" value="F:RNA binding"/>
    <property type="evidence" value="ECO:0007669"/>
    <property type="project" value="UniProtKB-UniRule"/>
</dbReference>
<evidence type="ECO:0000256" key="2">
    <source>
        <dbReference type="ARBA" id="ARBA00009154"/>
    </source>
</evidence>
<dbReference type="GO" id="GO:0000460">
    <property type="term" value="P:maturation of 5.8S rRNA"/>
    <property type="evidence" value="ECO:0007669"/>
    <property type="project" value="TreeGrafter"/>
</dbReference>
<sequence>MLINVGNAINTNWNIDYGELASDIAFVTNFEGLKTSLMELQQLLENILPLRAKYDTMPLPSQIDIDLIVTITLNTLFWIQLKLNGMDTSQHPIKYELVRIKMVMEEWQAVKDKNKRPTVDIAVAKRFVRSGLYDRYQGAARPDSSEEPVAKKNKLTEN</sequence>
<dbReference type="GO" id="GO:0005730">
    <property type="term" value="C:nucleolus"/>
    <property type="evidence" value="ECO:0007669"/>
    <property type="project" value="UniProtKB-SubCell"/>
</dbReference>
<name>A0A9P0TKQ1_PIEBR</name>
<evidence type="ECO:0000256" key="6">
    <source>
        <dbReference type="ARBA" id="ARBA00023242"/>
    </source>
</evidence>
<dbReference type="Proteomes" id="UP001152562">
    <property type="component" value="Unassembled WGS sequence"/>
</dbReference>
<comment type="caution">
    <text evidence="9">The sequence shown here is derived from an EMBL/GenBank/DDBJ whole genome shotgun (WGS) entry which is preliminary data.</text>
</comment>
<keyword evidence="7" id="KW-0963">Cytoplasm</keyword>
<reference evidence="9" key="1">
    <citation type="submission" date="2022-05" db="EMBL/GenBank/DDBJ databases">
        <authorList>
            <person name="Okamura Y."/>
        </authorList>
    </citation>
    <scope>NUCLEOTIDE SEQUENCE</scope>
</reference>
<keyword evidence="10" id="KW-1185">Reference proteome</keyword>
<evidence type="ECO:0000313" key="10">
    <source>
        <dbReference type="Proteomes" id="UP001152562"/>
    </source>
</evidence>
<dbReference type="GO" id="GO:0010468">
    <property type="term" value="P:regulation of gene expression"/>
    <property type="evidence" value="ECO:0007669"/>
    <property type="project" value="TreeGrafter"/>
</dbReference>
<feature type="compositionally biased region" description="Basic and acidic residues" evidence="8">
    <location>
        <begin position="148"/>
        <end position="158"/>
    </location>
</feature>
<dbReference type="GO" id="GO:0000178">
    <property type="term" value="C:exosome (RNase complex)"/>
    <property type="evidence" value="ECO:0007669"/>
    <property type="project" value="TreeGrafter"/>
</dbReference>
<dbReference type="InterPro" id="IPR007146">
    <property type="entry name" value="Sas10/Utp3/C1D"/>
</dbReference>
<keyword evidence="5 7" id="KW-0694">RNA-binding</keyword>
<comment type="subunit">
    <text evidence="7">Monomer and homodimer.</text>
</comment>
<evidence type="ECO:0000256" key="1">
    <source>
        <dbReference type="ARBA" id="ARBA00004123"/>
    </source>
</evidence>
<evidence type="ECO:0000256" key="7">
    <source>
        <dbReference type="RuleBase" id="RU368003"/>
    </source>
</evidence>
<evidence type="ECO:0000256" key="8">
    <source>
        <dbReference type="SAM" id="MobiDB-lite"/>
    </source>
</evidence>
<dbReference type="InterPro" id="IPR011082">
    <property type="entry name" value="Exosome-assoc_fac/DNA_repair"/>
</dbReference>
<dbReference type="PANTHER" id="PTHR15341:SF3">
    <property type="entry name" value="NUCLEAR NUCLEIC ACID-BINDING PROTEIN C1D"/>
    <property type="match status" value="1"/>
</dbReference>
<dbReference type="GO" id="GO:0003677">
    <property type="term" value="F:DNA binding"/>
    <property type="evidence" value="ECO:0007669"/>
    <property type="project" value="UniProtKB-KW"/>
</dbReference>
<dbReference type="GO" id="GO:0005737">
    <property type="term" value="C:cytoplasm"/>
    <property type="evidence" value="ECO:0007669"/>
    <property type="project" value="UniProtKB-SubCell"/>
</dbReference>
<keyword evidence="4 7" id="KW-0698">rRNA processing</keyword>
<organism evidence="9 10">
    <name type="scientific">Pieris brassicae</name>
    <name type="common">White butterfly</name>
    <name type="synonym">Large white butterfly</name>
    <dbReference type="NCBI Taxonomy" id="7116"/>
    <lineage>
        <taxon>Eukaryota</taxon>
        <taxon>Metazoa</taxon>
        <taxon>Ecdysozoa</taxon>
        <taxon>Arthropoda</taxon>
        <taxon>Hexapoda</taxon>
        <taxon>Insecta</taxon>
        <taxon>Pterygota</taxon>
        <taxon>Neoptera</taxon>
        <taxon>Endopterygota</taxon>
        <taxon>Lepidoptera</taxon>
        <taxon>Glossata</taxon>
        <taxon>Ditrysia</taxon>
        <taxon>Papilionoidea</taxon>
        <taxon>Pieridae</taxon>
        <taxon>Pierinae</taxon>
        <taxon>Pieris</taxon>
    </lineage>
</organism>
<evidence type="ECO:0000256" key="5">
    <source>
        <dbReference type="ARBA" id="ARBA00022884"/>
    </source>
</evidence>
<keyword evidence="6 7" id="KW-0539">Nucleus</keyword>
<keyword evidence="7" id="KW-0238">DNA-binding</keyword>
<protein>
    <recommendedName>
        <fullName evidence="3 7">Nuclear nucleic acid-binding protein C1D</fullName>
    </recommendedName>
</protein>
<evidence type="ECO:0000256" key="4">
    <source>
        <dbReference type="ARBA" id="ARBA00022552"/>
    </source>
</evidence>
<dbReference type="PANTHER" id="PTHR15341">
    <property type="entry name" value="SUN-COR STEROID HORMONE RECEPTOR CO-REPRESSOR"/>
    <property type="match status" value="1"/>
</dbReference>
<proteinExistence type="inferred from homology"/>
<comment type="subcellular location">
    <subcellularLocation>
        <location evidence="7">Cytoplasm</location>
    </subcellularLocation>
    <subcellularLocation>
        <location evidence="7">Nucleus</location>
        <location evidence="7">Nucleolus</location>
    </subcellularLocation>
    <subcellularLocation>
        <location evidence="1 7">Nucleus</location>
    </subcellularLocation>
</comment>
<dbReference type="EMBL" id="CALOZG010000018">
    <property type="protein sequence ID" value="CAH4031708.1"/>
    <property type="molecule type" value="Genomic_DNA"/>
</dbReference>
<dbReference type="Pfam" id="PF04000">
    <property type="entry name" value="Sas10_Utp3"/>
    <property type="match status" value="1"/>
</dbReference>
<accession>A0A9P0TKQ1</accession>
<comment type="similarity">
    <text evidence="2 7">Belongs to the C1D family.</text>
</comment>
<evidence type="ECO:0000313" key="9">
    <source>
        <dbReference type="EMBL" id="CAH4031708.1"/>
    </source>
</evidence>
<evidence type="ECO:0000256" key="3">
    <source>
        <dbReference type="ARBA" id="ARBA00015212"/>
    </source>
</evidence>
<comment type="function">
    <text evidence="7">Plays a role in the recruitment of the exosome to pre-rRNA to mediate the 3'-5' end processing of the 5.8S rRNA.</text>
</comment>
<gene>
    <name evidence="9" type="ORF">PIBRA_LOCUS8183</name>
</gene>